<gene>
    <name evidence="1" type="ORF">NEMBOFW57_001643</name>
</gene>
<name>A0AAD4F2G5_9PEZI</name>
<comment type="caution">
    <text evidence="1">The sequence shown here is derived from an EMBL/GenBank/DDBJ whole genome shotgun (WGS) entry which is preliminary data.</text>
</comment>
<organism evidence="1 2">
    <name type="scientific">Staphylotrichum longicolle</name>
    <dbReference type="NCBI Taxonomy" id="669026"/>
    <lineage>
        <taxon>Eukaryota</taxon>
        <taxon>Fungi</taxon>
        <taxon>Dikarya</taxon>
        <taxon>Ascomycota</taxon>
        <taxon>Pezizomycotina</taxon>
        <taxon>Sordariomycetes</taxon>
        <taxon>Sordariomycetidae</taxon>
        <taxon>Sordariales</taxon>
        <taxon>Chaetomiaceae</taxon>
        <taxon>Staphylotrichum</taxon>
    </lineage>
</organism>
<dbReference type="EMBL" id="JAHCVI010000001">
    <property type="protein sequence ID" value="KAG7291624.1"/>
    <property type="molecule type" value="Genomic_DNA"/>
</dbReference>
<dbReference type="AlphaFoldDB" id="A0AAD4F2G5"/>
<dbReference type="Proteomes" id="UP001197093">
    <property type="component" value="Unassembled WGS sequence"/>
</dbReference>
<sequence>MSMFAVPKEAEADMAAAEDMVEGHMVGEHMVAGRGMVGVTMALPPVLGPLLEGLLAPGMIPLFTDNIHRGGRLPQYGQGSVKFALLIRVGEKYVGRRKIERAAVESQAGRGGRKKG</sequence>
<proteinExistence type="predicted"/>
<accession>A0AAD4F2G5</accession>
<reference evidence="1" key="1">
    <citation type="submission" date="2023-02" db="EMBL/GenBank/DDBJ databases">
        <authorList>
            <person name="Palmer J.M."/>
        </authorList>
    </citation>
    <scope>NUCLEOTIDE SEQUENCE</scope>
    <source>
        <strain evidence="1">FW57</strain>
    </source>
</reference>
<protein>
    <submittedName>
        <fullName evidence="1">Uncharacterized protein</fullName>
    </submittedName>
</protein>
<keyword evidence="2" id="KW-1185">Reference proteome</keyword>
<evidence type="ECO:0000313" key="1">
    <source>
        <dbReference type="EMBL" id="KAG7291624.1"/>
    </source>
</evidence>
<evidence type="ECO:0000313" key="2">
    <source>
        <dbReference type="Proteomes" id="UP001197093"/>
    </source>
</evidence>